<keyword evidence="1" id="KW-1133">Transmembrane helix</keyword>
<evidence type="ECO:0000313" key="2">
    <source>
        <dbReference type="Proteomes" id="UP000887574"/>
    </source>
</evidence>
<keyword evidence="1" id="KW-0812">Transmembrane</keyword>
<dbReference type="AlphaFoldDB" id="A0A915DQC9"/>
<organism evidence="2 3">
    <name type="scientific">Ditylenchus dipsaci</name>
    <dbReference type="NCBI Taxonomy" id="166011"/>
    <lineage>
        <taxon>Eukaryota</taxon>
        <taxon>Metazoa</taxon>
        <taxon>Ecdysozoa</taxon>
        <taxon>Nematoda</taxon>
        <taxon>Chromadorea</taxon>
        <taxon>Rhabditida</taxon>
        <taxon>Tylenchina</taxon>
        <taxon>Tylenchomorpha</taxon>
        <taxon>Sphaerularioidea</taxon>
        <taxon>Anguinidae</taxon>
        <taxon>Anguininae</taxon>
        <taxon>Ditylenchus</taxon>
    </lineage>
</organism>
<dbReference type="WBParaSite" id="jg21798">
    <property type="protein sequence ID" value="jg21798"/>
    <property type="gene ID" value="jg21798"/>
</dbReference>
<name>A0A915DQC9_9BILA</name>
<keyword evidence="1" id="KW-0472">Membrane</keyword>
<accession>A0A915DQC9</accession>
<sequence>MAVSTAATTPLVIEREKGYTLKEVMFTILGICLLVGSIILLVYVANVHTEKSQEQEKYIECLKFGRHYHHEHHN</sequence>
<keyword evidence="2" id="KW-1185">Reference proteome</keyword>
<evidence type="ECO:0000313" key="3">
    <source>
        <dbReference type="WBParaSite" id="jg21798"/>
    </source>
</evidence>
<proteinExistence type="predicted"/>
<feature type="transmembrane region" description="Helical" evidence="1">
    <location>
        <begin position="24"/>
        <end position="45"/>
    </location>
</feature>
<reference evidence="3" key="1">
    <citation type="submission" date="2022-11" db="UniProtKB">
        <authorList>
            <consortium name="WormBaseParasite"/>
        </authorList>
    </citation>
    <scope>IDENTIFICATION</scope>
</reference>
<dbReference type="Proteomes" id="UP000887574">
    <property type="component" value="Unplaced"/>
</dbReference>
<evidence type="ECO:0000256" key="1">
    <source>
        <dbReference type="SAM" id="Phobius"/>
    </source>
</evidence>
<protein>
    <submittedName>
        <fullName evidence="3">Uncharacterized protein</fullName>
    </submittedName>
</protein>